<protein>
    <submittedName>
        <fullName evidence="1">Type VI secretion system-associated protein TagF</fullName>
    </submittedName>
</protein>
<dbReference type="Proteomes" id="UP000509568">
    <property type="component" value="Chromosome"/>
</dbReference>
<gene>
    <name evidence="1" type="primary">tagF</name>
    <name evidence="1" type="ORF">HWQ56_00695</name>
</gene>
<dbReference type="NCBIfam" id="TIGR03373">
    <property type="entry name" value="VI_minor_4"/>
    <property type="match status" value="1"/>
</dbReference>
<dbReference type="InterPro" id="IPR038225">
    <property type="entry name" value="TagF_sf"/>
</dbReference>
<proteinExistence type="predicted"/>
<evidence type="ECO:0000313" key="1">
    <source>
        <dbReference type="EMBL" id="QKZ02387.1"/>
    </source>
</evidence>
<dbReference type="Gene3D" id="3.40.1730.10">
    <property type="entry name" value="pa0076 domain"/>
    <property type="match status" value="1"/>
</dbReference>
<sequence>MIGCFGKIPASADFISLHGAGEEVCEFDAWLQSNLAELQQLDHWRERFDRLPVCFFYYRARTGHALIGGLISARDSSERRYPFMIFQVVKAGLAAKIANPYTLAELFSTQIKPLLHLALQGEPAASLFARIKELRPLQPQDIDLFGRVQHKFFNDFTLRDIARSLESSYPEFITGAALERLRVLGIEWKTMPLRAATLPLPAERGLKNPVADLWLAWLARLNPVTSLPAVSLLADDFMRPRLLCVPDVAAHCAYRVLTGAGAREERYDLLEPFDVFDEHQQPQKHPDLDLPLSQFMSRFAGAPEVKYV</sequence>
<reference evidence="1 2" key="1">
    <citation type="submission" date="2020-06" db="EMBL/GenBank/DDBJ databases">
        <title>Pseudomonas eucalypticola sp. nov., an endophyte of Eucalyptus dunnii leaves with biocontrol ability of eucalyptus leaf blight.</title>
        <authorList>
            <person name="Liu Y."/>
            <person name="Song Z."/>
            <person name="Zeng H."/>
            <person name="Lu M."/>
            <person name="Wang X."/>
            <person name="Lian X."/>
            <person name="Zhang Q."/>
        </authorList>
    </citation>
    <scope>NUCLEOTIDE SEQUENCE [LARGE SCALE GENOMIC DNA]</scope>
    <source>
        <strain evidence="1 2">NP-1</strain>
    </source>
</reference>
<organism evidence="1 2">
    <name type="scientific">Pseudomonas eucalypticola</name>
    <dbReference type="NCBI Taxonomy" id="2599595"/>
    <lineage>
        <taxon>Bacteria</taxon>
        <taxon>Pseudomonadati</taxon>
        <taxon>Pseudomonadota</taxon>
        <taxon>Gammaproteobacteria</taxon>
        <taxon>Pseudomonadales</taxon>
        <taxon>Pseudomonadaceae</taxon>
        <taxon>Pseudomonas</taxon>
    </lineage>
</organism>
<dbReference type="AlphaFoldDB" id="A0A7D5GYB1"/>
<accession>A0A7D5GYB1</accession>
<name>A0A7D5GYB1_9PSED</name>
<dbReference type="EMBL" id="CP056030">
    <property type="protein sequence ID" value="QKZ02387.1"/>
    <property type="molecule type" value="Genomic_DNA"/>
</dbReference>
<dbReference type="KEGG" id="pez:HWQ56_00695"/>
<keyword evidence="2" id="KW-1185">Reference proteome</keyword>
<dbReference type="RefSeq" id="WP_176569537.1">
    <property type="nucleotide sequence ID" value="NZ_CP056030.1"/>
</dbReference>
<dbReference type="Pfam" id="PF09867">
    <property type="entry name" value="TagF_N"/>
    <property type="match status" value="1"/>
</dbReference>
<dbReference type="InterPro" id="IPR017748">
    <property type="entry name" value="TagF"/>
</dbReference>
<evidence type="ECO:0000313" key="2">
    <source>
        <dbReference type="Proteomes" id="UP000509568"/>
    </source>
</evidence>